<keyword evidence="13" id="KW-1185">Reference proteome</keyword>
<dbReference type="PANTHER" id="PTHR33446:SF2">
    <property type="entry name" value="PROTEIN TONB"/>
    <property type="match status" value="1"/>
</dbReference>
<keyword evidence="8" id="KW-1133">Transmembrane helix</keyword>
<reference evidence="12 13" key="1">
    <citation type="journal article" date="2019" name="ISME J.">
        <title>Candidatus Macondimonas diazotrophica, a novel gammaproteobacterial genus dominating crude-oil-contaminated coastal sediments.</title>
        <authorList>
            <person name="Karthikeyan S."/>
            <person name="Konstantinidis K."/>
        </authorList>
    </citation>
    <scope>NUCLEOTIDE SEQUENCE [LARGE SCALE GENOMIC DNA]</scope>
    <source>
        <strain evidence="12 13">KTK01</strain>
    </source>
</reference>
<evidence type="ECO:0000256" key="1">
    <source>
        <dbReference type="ARBA" id="ARBA00004383"/>
    </source>
</evidence>
<evidence type="ECO:0000256" key="10">
    <source>
        <dbReference type="SAM" id="MobiDB-lite"/>
    </source>
</evidence>
<keyword evidence="5" id="KW-0997">Cell inner membrane</keyword>
<name>A0A4Z0F9X2_9GAMM</name>
<dbReference type="Gene3D" id="3.30.1150.10">
    <property type="match status" value="1"/>
</dbReference>
<feature type="compositionally biased region" description="Low complexity" evidence="10">
    <location>
        <begin position="156"/>
        <end position="168"/>
    </location>
</feature>
<dbReference type="OrthoDB" id="9792439at2"/>
<dbReference type="EMBL" id="SRIO01000009">
    <property type="protein sequence ID" value="TFZ82410.1"/>
    <property type="molecule type" value="Genomic_DNA"/>
</dbReference>
<sequence length="269" mass="27894">MSAGSLRQLGPIAPSEPRMPAPAKLGAALRVLPPGDRVPHAFTKLALLSLGLHGLLLTGAGLWPTPAAETPARPEPVTLVTLAAPPVPAAPAPQPEPAPSPPEPTPAPPKPAAAPPPKPVPKPTAPPKPSPRRAPPSTMAPAVESAPVAPTPAAPSEPAIARPAAPQAPSAMEQAPIAIDLNAAYRLNPAPNYPPLALRRRWEGTTRLRVELDPEGHPIRVALADSSGHAILDDAALDAVRRWRFRPATRAGRPVPATVEVPIVFRISR</sequence>
<dbReference type="GO" id="GO:0055085">
    <property type="term" value="P:transmembrane transport"/>
    <property type="evidence" value="ECO:0007669"/>
    <property type="project" value="InterPro"/>
</dbReference>
<dbReference type="Proteomes" id="UP000297890">
    <property type="component" value="Unassembled WGS sequence"/>
</dbReference>
<keyword evidence="4" id="KW-1003">Cell membrane</keyword>
<dbReference type="AlphaFoldDB" id="A0A4Z0F9X2"/>
<comment type="similarity">
    <text evidence="2">Belongs to the TonB family.</text>
</comment>
<keyword evidence="3" id="KW-0813">Transport</keyword>
<feature type="region of interest" description="Disordered" evidence="10">
    <location>
        <begin position="85"/>
        <end position="168"/>
    </location>
</feature>
<evidence type="ECO:0000256" key="7">
    <source>
        <dbReference type="ARBA" id="ARBA00022927"/>
    </source>
</evidence>
<comment type="subcellular location">
    <subcellularLocation>
        <location evidence="1">Cell inner membrane</location>
        <topology evidence="1">Single-pass membrane protein</topology>
        <orientation evidence="1">Periplasmic side</orientation>
    </subcellularLocation>
</comment>
<dbReference type="GO" id="GO:0015031">
    <property type="term" value="P:protein transport"/>
    <property type="evidence" value="ECO:0007669"/>
    <property type="project" value="UniProtKB-KW"/>
</dbReference>
<keyword evidence="9" id="KW-0472">Membrane</keyword>
<dbReference type="GO" id="GO:0098797">
    <property type="term" value="C:plasma membrane protein complex"/>
    <property type="evidence" value="ECO:0007669"/>
    <property type="project" value="TreeGrafter"/>
</dbReference>
<keyword evidence="6" id="KW-0812">Transmembrane</keyword>
<dbReference type="PRINTS" id="PR01217">
    <property type="entry name" value="PRICHEXTENSN"/>
</dbReference>
<dbReference type="PROSITE" id="PS52015">
    <property type="entry name" value="TONB_CTD"/>
    <property type="match status" value="1"/>
</dbReference>
<feature type="compositionally biased region" description="Pro residues" evidence="10">
    <location>
        <begin position="85"/>
        <end position="134"/>
    </location>
</feature>
<evidence type="ECO:0000256" key="8">
    <source>
        <dbReference type="ARBA" id="ARBA00022989"/>
    </source>
</evidence>
<comment type="caution">
    <text evidence="12">The sequence shown here is derived from an EMBL/GenBank/DDBJ whole genome shotgun (WGS) entry which is preliminary data.</text>
</comment>
<evidence type="ECO:0000256" key="2">
    <source>
        <dbReference type="ARBA" id="ARBA00006555"/>
    </source>
</evidence>
<dbReference type="SUPFAM" id="SSF74653">
    <property type="entry name" value="TolA/TonB C-terminal domain"/>
    <property type="match status" value="1"/>
</dbReference>
<keyword evidence="7" id="KW-0653">Protein transport</keyword>
<dbReference type="PANTHER" id="PTHR33446">
    <property type="entry name" value="PROTEIN TONB-RELATED"/>
    <property type="match status" value="1"/>
</dbReference>
<evidence type="ECO:0000256" key="3">
    <source>
        <dbReference type="ARBA" id="ARBA00022448"/>
    </source>
</evidence>
<dbReference type="Pfam" id="PF03544">
    <property type="entry name" value="TonB_C"/>
    <property type="match status" value="1"/>
</dbReference>
<dbReference type="NCBIfam" id="TIGR01352">
    <property type="entry name" value="tonB_Cterm"/>
    <property type="match status" value="1"/>
</dbReference>
<feature type="domain" description="TonB C-terminal" evidence="11">
    <location>
        <begin position="178"/>
        <end position="269"/>
    </location>
</feature>
<evidence type="ECO:0000313" key="12">
    <source>
        <dbReference type="EMBL" id="TFZ82410.1"/>
    </source>
</evidence>
<organism evidence="12 13">
    <name type="scientific">Candidatus Macondimonas diazotrophica</name>
    <dbReference type="NCBI Taxonomy" id="2305248"/>
    <lineage>
        <taxon>Bacteria</taxon>
        <taxon>Pseudomonadati</taxon>
        <taxon>Pseudomonadota</taxon>
        <taxon>Gammaproteobacteria</taxon>
        <taxon>Chromatiales</taxon>
        <taxon>Ectothiorhodospiraceae</taxon>
        <taxon>Candidatus Macondimonas</taxon>
    </lineage>
</organism>
<evidence type="ECO:0000259" key="11">
    <source>
        <dbReference type="PROSITE" id="PS52015"/>
    </source>
</evidence>
<evidence type="ECO:0000256" key="5">
    <source>
        <dbReference type="ARBA" id="ARBA00022519"/>
    </source>
</evidence>
<dbReference type="InterPro" id="IPR006260">
    <property type="entry name" value="TonB/TolA_C"/>
</dbReference>
<evidence type="ECO:0000256" key="4">
    <source>
        <dbReference type="ARBA" id="ARBA00022475"/>
    </source>
</evidence>
<evidence type="ECO:0000256" key="6">
    <source>
        <dbReference type="ARBA" id="ARBA00022692"/>
    </source>
</evidence>
<dbReference type="GO" id="GO:0031992">
    <property type="term" value="F:energy transducer activity"/>
    <property type="evidence" value="ECO:0007669"/>
    <property type="project" value="TreeGrafter"/>
</dbReference>
<evidence type="ECO:0000256" key="9">
    <source>
        <dbReference type="ARBA" id="ARBA00023136"/>
    </source>
</evidence>
<accession>A0A4Z0F9X2</accession>
<protein>
    <submittedName>
        <fullName evidence="12">Energy transducer TonB</fullName>
    </submittedName>
</protein>
<dbReference type="InterPro" id="IPR051045">
    <property type="entry name" value="TonB-dependent_transducer"/>
</dbReference>
<dbReference type="InterPro" id="IPR037682">
    <property type="entry name" value="TonB_C"/>
</dbReference>
<proteinExistence type="inferred from homology"/>
<gene>
    <name evidence="12" type="ORF">E4680_07970</name>
</gene>
<feature type="region of interest" description="Disordered" evidence="10">
    <location>
        <begin position="1"/>
        <end position="20"/>
    </location>
</feature>
<evidence type="ECO:0000313" key="13">
    <source>
        <dbReference type="Proteomes" id="UP000297890"/>
    </source>
</evidence>